<organism evidence="2 3">
    <name type="scientific">Olea europaea subsp. europaea</name>
    <dbReference type="NCBI Taxonomy" id="158383"/>
    <lineage>
        <taxon>Eukaryota</taxon>
        <taxon>Viridiplantae</taxon>
        <taxon>Streptophyta</taxon>
        <taxon>Embryophyta</taxon>
        <taxon>Tracheophyta</taxon>
        <taxon>Spermatophyta</taxon>
        <taxon>Magnoliopsida</taxon>
        <taxon>eudicotyledons</taxon>
        <taxon>Gunneridae</taxon>
        <taxon>Pentapetalae</taxon>
        <taxon>asterids</taxon>
        <taxon>lamiids</taxon>
        <taxon>Lamiales</taxon>
        <taxon>Oleaceae</taxon>
        <taxon>Oleeae</taxon>
        <taxon>Olea</taxon>
    </lineage>
</organism>
<protein>
    <submittedName>
        <fullName evidence="2">Uncharacterized protein</fullName>
    </submittedName>
</protein>
<dbReference type="PANTHER" id="PTHR36054">
    <property type="entry name" value="PROTEIN SICKLE"/>
    <property type="match status" value="1"/>
</dbReference>
<feature type="compositionally biased region" description="Low complexity" evidence="1">
    <location>
        <begin position="88"/>
        <end position="100"/>
    </location>
</feature>
<reference evidence="2 3" key="1">
    <citation type="submission" date="2019-12" db="EMBL/GenBank/DDBJ databases">
        <authorList>
            <person name="Alioto T."/>
            <person name="Alioto T."/>
            <person name="Gomez Garrido J."/>
        </authorList>
    </citation>
    <scope>NUCLEOTIDE SEQUENCE [LARGE SCALE GENOMIC DNA]</scope>
</reference>
<feature type="compositionally biased region" description="Basic and acidic residues" evidence="1">
    <location>
        <begin position="1"/>
        <end position="18"/>
    </location>
</feature>
<evidence type="ECO:0000256" key="1">
    <source>
        <dbReference type="SAM" id="MobiDB-lite"/>
    </source>
</evidence>
<dbReference type="PANTHER" id="PTHR36054:SF2">
    <property type="entry name" value="PROTEIN SICKLE"/>
    <property type="match status" value="1"/>
</dbReference>
<proteinExistence type="predicted"/>
<feature type="compositionally biased region" description="Polar residues" evidence="1">
    <location>
        <begin position="70"/>
        <end position="87"/>
    </location>
</feature>
<feature type="compositionally biased region" description="Polar residues" evidence="1">
    <location>
        <begin position="101"/>
        <end position="120"/>
    </location>
</feature>
<dbReference type="InterPro" id="IPR039292">
    <property type="entry name" value="SICKLE"/>
</dbReference>
<feature type="compositionally biased region" description="Polar residues" evidence="1">
    <location>
        <begin position="296"/>
        <end position="309"/>
    </location>
</feature>
<feature type="compositionally biased region" description="Low complexity" evidence="1">
    <location>
        <begin position="319"/>
        <end position="331"/>
    </location>
</feature>
<dbReference type="GO" id="GO:0035196">
    <property type="term" value="P:miRNA processing"/>
    <property type="evidence" value="ECO:0007669"/>
    <property type="project" value="InterPro"/>
</dbReference>
<dbReference type="OrthoDB" id="1935385at2759"/>
<evidence type="ECO:0000313" key="3">
    <source>
        <dbReference type="Proteomes" id="UP000594638"/>
    </source>
</evidence>
<dbReference type="Gramene" id="OE9A081405T1">
    <property type="protein sequence ID" value="OE9A081405C1"/>
    <property type="gene ID" value="OE9A081405"/>
</dbReference>
<accession>A0A8S0TUJ0</accession>
<feature type="region of interest" description="Disordered" evidence="1">
    <location>
        <begin position="69"/>
        <end position="142"/>
    </location>
</feature>
<keyword evidence="3" id="KW-1185">Reference proteome</keyword>
<comment type="caution">
    <text evidence="2">The sequence shown here is derived from an EMBL/GenBank/DDBJ whole genome shotgun (WGS) entry which is preliminary data.</text>
</comment>
<feature type="compositionally biased region" description="Low complexity" evidence="1">
    <location>
        <begin position="230"/>
        <end position="252"/>
    </location>
</feature>
<dbReference type="EMBL" id="CACTIH010007302">
    <property type="protein sequence ID" value="CAA3008635.1"/>
    <property type="molecule type" value="Genomic_DNA"/>
</dbReference>
<feature type="region of interest" description="Disordered" evidence="1">
    <location>
        <begin position="296"/>
        <end position="333"/>
    </location>
</feature>
<name>A0A8S0TUJ0_OLEEU</name>
<feature type="compositionally biased region" description="Polar residues" evidence="1">
    <location>
        <begin position="131"/>
        <end position="142"/>
    </location>
</feature>
<sequence length="346" mass="37913">MEESEKRRERLKAMRMEASRGGINNVPESSEIVSHGLSNPLIEGEIATTANYASPRFDYYTDPMAAFSANKRSSQVSHQSPQQYYNTPPSSQVSHQSPQQYYNTPPSSQVSHQAPQQYYSTPPRPKHLDRTQSPAYQDQSLKSPGQRIFQAPRAFHNYGPVRSPSASSPGRNPLSTWGAFNYSGSSNLPRGSNFMSPGFGQGGTPNFSYGRGRGQMYNSSPSYGSGRGASPYPNSGRSRGRSSGYNSMSPGSGQRGRRGASSHSPVSAELRPDLYYNHEMIEDPWTELNPVIWKSQNVNPNSEKSSLPKSISMKKPKGSSESSNRSTSEPSLAEYLAASFSEAANK</sequence>
<evidence type="ECO:0000313" key="2">
    <source>
        <dbReference type="EMBL" id="CAA3008635.1"/>
    </source>
</evidence>
<dbReference type="AlphaFoldDB" id="A0A8S0TUJ0"/>
<dbReference type="Proteomes" id="UP000594638">
    <property type="component" value="Unassembled WGS sequence"/>
</dbReference>
<feature type="region of interest" description="Disordered" evidence="1">
    <location>
        <begin position="204"/>
        <end position="266"/>
    </location>
</feature>
<dbReference type="GO" id="GO:0000398">
    <property type="term" value="P:mRNA splicing, via spliceosome"/>
    <property type="evidence" value="ECO:0007669"/>
    <property type="project" value="InterPro"/>
</dbReference>
<gene>
    <name evidence="2" type="ORF">OLEA9_A081405</name>
</gene>
<feature type="region of interest" description="Disordered" evidence="1">
    <location>
        <begin position="1"/>
        <end position="31"/>
    </location>
</feature>